<reference evidence="11" key="1">
    <citation type="submission" date="2012-12" db="EMBL/GenBank/DDBJ databases">
        <authorList>
            <person name="Hellsten U."/>
            <person name="Grimwood J."/>
            <person name="Chapman J.A."/>
            <person name="Shapiro H."/>
            <person name="Aerts A."/>
            <person name="Otillar R.P."/>
            <person name="Terry A.Y."/>
            <person name="Boore J.L."/>
            <person name="Simakov O."/>
            <person name="Marletaz F."/>
            <person name="Cho S.-J."/>
            <person name="Edsinger-Gonzales E."/>
            <person name="Havlak P."/>
            <person name="Kuo D.-H."/>
            <person name="Larsson T."/>
            <person name="Lv J."/>
            <person name="Arendt D."/>
            <person name="Savage R."/>
            <person name="Osoegawa K."/>
            <person name="de Jong P."/>
            <person name="Lindberg D.R."/>
            <person name="Seaver E.C."/>
            <person name="Weisblat D.A."/>
            <person name="Putnam N.H."/>
            <person name="Grigoriev I.V."/>
            <person name="Rokhsar D.S."/>
        </authorList>
    </citation>
    <scope>NUCLEOTIDE SEQUENCE</scope>
    <source>
        <strain evidence="11">I ESC-2004</strain>
    </source>
</reference>
<organism evidence="9">
    <name type="scientific">Capitella teleta</name>
    <name type="common">Polychaete worm</name>
    <dbReference type="NCBI Taxonomy" id="283909"/>
    <lineage>
        <taxon>Eukaryota</taxon>
        <taxon>Metazoa</taxon>
        <taxon>Spiralia</taxon>
        <taxon>Lophotrochozoa</taxon>
        <taxon>Annelida</taxon>
        <taxon>Polychaeta</taxon>
        <taxon>Sedentaria</taxon>
        <taxon>Scolecida</taxon>
        <taxon>Capitellidae</taxon>
        <taxon>Capitella</taxon>
    </lineage>
</organism>
<gene>
    <name evidence="9" type="ORF">CAPTEDRAFT_208848</name>
</gene>
<keyword evidence="11" id="KW-1185">Reference proteome</keyword>
<dbReference type="PROSITE" id="PS00523">
    <property type="entry name" value="SULFATASE_1"/>
    <property type="match status" value="1"/>
</dbReference>
<sequence length="527" mass="59655">MREPRSRALLALLSSARLLLAGFCFIVIEIATHDGTCSPKFNVLFLVSDDMRPQLNAYLGEDFPSSTHPRMHTPHLDGLASRSLLLKRAYVQQAVCSPSRTSLLTGRRPDTTRVYDLQHYFRSVGGNFTTIPQYFKSHGYVTAGMGKIFHPGRASNFNDPISWTEPYYSEDNHHWVEEQKNSWFAVNDEETKKFPLPDQLTAQHAIETLTRLAPKAKTGEQPIFVAVGYHKPHLPFVFPSSFLDFYPREDVQLPKNPFAPAYLPEDVWSDFSELRKYKDVADKYGYGAINTTLPNDVVINLRRAYYSAISYTDSLVGKVLQTLDDLELSNNTIVSFWGDHGWQIGEHGEWCKHTNFEIATHAPMMVHVPGLTNTGIVTEHLTEFVDLFPTLAEAAGLPKIPLCPENSANIATCTEGISMVPLMKSNQDIDWKTAAFSQYPKMLIDGDIMMGYSMRTYQYRYTEWLPFDMPAYKPFDDVPVYVVELYDHAVDPDENVNVADFGSYAAVRKILHEKLSQGWRGALPKSG</sequence>
<evidence type="ECO:0000256" key="2">
    <source>
        <dbReference type="ARBA" id="ARBA00008779"/>
    </source>
</evidence>
<dbReference type="GO" id="GO:0046872">
    <property type="term" value="F:metal ion binding"/>
    <property type="evidence" value="ECO:0007669"/>
    <property type="project" value="UniProtKB-KW"/>
</dbReference>
<keyword evidence="3" id="KW-0479">Metal-binding</keyword>
<accession>R7TB93</accession>
<dbReference type="InterPro" id="IPR000917">
    <property type="entry name" value="Sulfatase_N"/>
</dbReference>
<dbReference type="InterPro" id="IPR024607">
    <property type="entry name" value="Sulfatase_CS"/>
</dbReference>
<reference evidence="9 11" key="2">
    <citation type="journal article" date="2013" name="Nature">
        <title>Insights into bilaterian evolution from three spiralian genomes.</title>
        <authorList>
            <person name="Simakov O."/>
            <person name="Marletaz F."/>
            <person name="Cho S.J."/>
            <person name="Edsinger-Gonzales E."/>
            <person name="Havlak P."/>
            <person name="Hellsten U."/>
            <person name="Kuo D.H."/>
            <person name="Larsson T."/>
            <person name="Lv J."/>
            <person name="Arendt D."/>
            <person name="Savage R."/>
            <person name="Osoegawa K."/>
            <person name="de Jong P."/>
            <person name="Grimwood J."/>
            <person name="Chapman J.A."/>
            <person name="Shapiro H."/>
            <person name="Aerts A."/>
            <person name="Otillar R.P."/>
            <person name="Terry A.Y."/>
            <person name="Boore J.L."/>
            <person name="Grigoriev I.V."/>
            <person name="Lindberg D.R."/>
            <person name="Seaver E.C."/>
            <person name="Weisblat D.A."/>
            <person name="Putnam N.H."/>
            <person name="Rokhsar D.S."/>
        </authorList>
    </citation>
    <scope>NUCLEOTIDE SEQUENCE</scope>
    <source>
        <strain evidence="9 11">I ESC-2004</strain>
    </source>
</reference>
<dbReference type="Gene3D" id="3.40.720.10">
    <property type="entry name" value="Alkaline Phosphatase, subunit A"/>
    <property type="match status" value="1"/>
</dbReference>
<reference evidence="10" key="3">
    <citation type="submission" date="2015-06" db="UniProtKB">
        <authorList>
            <consortium name="EnsemblMetazoa"/>
        </authorList>
    </citation>
    <scope>IDENTIFICATION</scope>
</reference>
<evidence type="ECO:0000256" key="6">
    <source>
        <dbReference type="ARBA" id="ARBA00022837"/>
    </source>
</evidence>
<dbReference type="InterPro" id="IPR035874">
    <property type="entry name" value="IDS"/>
</dbReference>
<feature type="signal peptide" evidence="7">
    <location>
        <begin position="1"/>
        <end position="21"/>
    </location>
</feature>
<evidence type="ECO:0000313" key="11">
    <source>
        <dbReference type="Proteomes" id="UP000014760"/>
    </source>
</evidence>
<dbReference type="PANTHER" id="PTHR45953">
    <property type="entry name" value="IDURONATE 2-SULFATASE"/>
    <property type="match status" value="1"/>
</dbReference>
<dbReference type="HOGENOM" id="CLU_006332_9_0_1"/>
<evidence type="ECO:0000256" key="7">
    <source>
        <dbReference type="SAM" id="SignalP"/>
    </source>
</evidence>
<evidence type="ECO:0000256" key="3">
    <source>
        <dbReference type="ARBA" id="ARBA00022723"/>
    </source>
</evidence>
<name>R7TB93_CAPTE</name>
<comment type="similarity">
    <text evidence="2">Belongs to the sulfatase family.</text>
</comment>
<keyword evidence="6" id="KW-0106">Calcium</keyword>
<dbReference type="Pfam" id="PF00884">
    <property type="entry name" value="Sulfatase"/>
    <property type="match status" value="1"/>
</dbReference>
<dbReference type="Proteomes" id="UP000014760">
    <property type="component" value="Unassembled WGS sequence"/>
</dbReference>
<protein>
    <recommendedName>
        <fullName evidence="8">Sulfatase N-terminal domain-containing protein</fullName>
    </recommendedName>
</protein>
<evidence type="ECO:0000256" key="4">
    <source>
        <dbReference type="ARBA" id="ARBA00022729"/>
    </source>
</evidence>
<keyword evidence="4 7" id="KW-0732">Signal</keyword>
<dbReference type="CDD" id="cd16030">
    <property type="entry name" value="iduronate-2-sulfatase"/>
    <property type="match status" value="1"/>
</dbReference>
<dbReference type="PANTHER" id="PTHR45953:SF1">
    <property type="entry name" value="IDURONATE 2-SULFATASE"/>
    <property type="match status" value="1"/>
</dbReference>
<dbReference type="EnsemblMetazoa" id="CapteT208848">
    <property type="protein sequence ID" value="CapteP208848"/>
    <property type="gene ID" value="CapteG208848"/>
</dbReference>
<dbReference type="GO" id="GO:0004423">
    <property type="term" value="F:iduronate-2-sulfatase activity"/>
    <property type="evidence" value="ECO:0007669"/>
    <property type="project" value="InterPro"/>
</dbReference>
<feature type="chain" id="PRO_5008786823" description="Sulfatase N-terminal domain-containing protein" evidence="7">
    <location>
        <begin position="22"/>
        <end position="527"/>
    </location>
</feature>
<keyword evidence="5" id="KW-0378">Hydrolase</keyword>
<feature type="domain" description="Sulfatase N-terminal" evidence="8">
    <location>
        <begin position="42"/>
        <end position="396"/>
    </location>
</feature>
<proteinExistence type="inferred from homology"/>
<evidence type="ECO:0000256" key="5">
    <source>
        <dbReference type="ARBA" id="ARBA00022801"/>
    </source>
</evidence>
<evidence type="ECO:0000313" key="10">
    <source>
        <dbReference type="EnsemblMetazoa" id="CapteP208848"/>
    </source>
</evidence>
<dbReference type="STRING" id="283909.R7TB93"/>
<comment type="cofactor">
    <cofactor evidence="1">
        <name>Ca(2+)</name>
        <dbReference type="ChEBI" id="CHEBI:29108"/>
    </cofactor>
</comment>
<dbReference type="EMBL" id="KB310773">
    <property type="protein sequence ID" value="ELT90767.1"/>
    <property type="molecule type" value="Genomic_DNA"/>
</dbReference>
<dbReference type="OMA" id="KVSHHPG"/>
<dbReference type="InterPro" id="IPR017850">
    <property type="entry name" value="Alkaline_phosphatase_core_sf"/>
</dbReference>
<evidence type="ECO:0000313" key="9">
    <source>
        <dbReference type="EMBL" id="ELT90767.1"/>
    </source>
</evidence>
<dbReference type="AlphaFoldDB" id="R7TB93"/>
<dbReference type="GO" id="GO:0005737">
    <property type="term" value="C:cytoplasm"/>
    <property type="evidence" value="ECO:0007669"/>
    <property type="project" value="TreeGrafter"/>
</dbReference>
<dbReference type="SUPFAM" id="SSF53649">
    <property type="entry name" value="Alkaline phosphatase-like"/>
    <property type="match status" value="1"/>
</dbReference>
<dbReference type="OrthoDB" id="186522at2759"/>
<dbReference type="EMBL" id="AMQN01031632">
    <property type="status" value="NOT_ANNOTATED_CDS"/>
    <property type="molecule type" value="Genomic_DNA"/>
</dbReference>
<evidence type="ECO:0000256" key="1">
    <source>
        <dbReference type="ARBA" id="ARBA00001913"/>
    </source>
</evidence>
<evidence type="ECO:0000259" key="8">
    <source>
        <dbReference type="Pfam" id="PF00884"/>
    </source>
</evidence>